<accession>A0A0F9FD18</accession>
<evidence type="ECO:0000313" key="1">
    <source>
        <dbReference type="EMBL" id="KKL76316.1"/>
    </source>
</evidence>
<dbReference type="EMBL" id="LAZR01024085">
    <property type="protein sequence ID" value="KKL76316.1"/>
    <property type="molecule type" value="Genomic_DNA"/>
</dbReference>
<organism evidence="1">
    <name type="scientific">marine sediment metagenome</name>
    <dbReference type="NCBI Taxonomy" id="412755"/>
    <lineage>
        <taxon>unclassified sequences</taxon>
        <taxon>metagenomes</taxon>
        <taxon>ecological metagenomes</taxon>
    </lineage>
</organism>
<gene>
    <name evidence="1" type="ORF">LCGC14_2046100</name>
</gene>
<comment type="caution">
    <text evidence="1">The sequence shown here is derived from an EMBL/GenBank/DDBJ whole genome shotgun (WGS) entry which is preliminary data.</text>
</comment>
<protein>
    <submittedName>
        <fullName evidence="1">Uncharacterized protein</fullName>
    </submittedName>
</protein>
<dbReference type="AlphaFoldDB" id="A0A0F9FD18"/>
<reference evidence="1" key="1">
    <citation type="journal article" date="2015" name="Nature">
        <title>Complex archaea that bridge the gap between prokaryotes and eukaryotes.</title>
        <authorList>
            <person name="Spang A."/>
            <person name="Saw J.H."/>
            <person name="Jorgensen S.L."/>
            <person name="Zaremba-Niedzwiedzka K."/>
            <person name="Martijn J."/>
            <person name="Lind A.E."/>
            <person name="van Eijk R."/>
            <person name="Schleper C."/>
            <person name="Guy L."/>
            <person name="Ettema T.J."/>
        </authorList>
    </citation>
    <scope>NUCLEOTIDE SEQUENCE</scope>
</reference>
<sequence length="217" mass="23412">MIFRLEPTSNTTKQLRDGVRKSGFRILSGRVAAQAPVISRDVGNMLVRKFNSSAVAKALRGQGSEDLPAHFGLSDSIANSLVDGMAALIRASVRISSRSTGELMSIKVQAVERDWNSYLSLPGASYLSYPSNITIPVVRWLLIDPTIDIGAAAYSILFEGEDSRFDARIQKVSRSGRAIMIALSTLGGGSPYVLPSIVSGNAGENFIEMTVNSIMDW</sequence>
<proteinExistence type="predicted"/>
<name>A0A0F9FD18_9ZZZZ</name>